<dbReference type="EMBL" id="KL367501">
    <property type="protein sequence ID" value="KFD68792.1"/>
    <property type="molecule type" value="Genomic_DNA"/>
</dbReference>
<sequence length="92" mass="10275">MIIAHEKEEMRIYKTEYEEKDENKEKPASESAQSCLLARAPGRVWQMGGKPILAMLPAVAGGGGQNPESRNPDRANVWLPSFPSRVLLLHVF</sequence>
<reference evidence="1" key="1">
    <citation type="journal article" date="2014" name="Nat. Genet.">
        <title>Genome and transcriptome of the porcine whipworm Trichuris suis.</title>
        <authorList>
            <person name="Jex A.R."/>
            <person name="Nejsum P."/>
            <person name="Schwarz E.M."/>
            <person name="Hu L."/>
            <person name="Young N.D."/>
            <person name="Hall R.S."/>
            <person name="Korhonen P.K."/>
            <person name="Liao S."/>
            <person name="Thamsborg S."/>
            <person name="Xia J."/>
            <person name="Xu P."/>
            <person name="Wang S."/>
            <person name="Scheerlinck J.P."/>
            <person name="Hofmann A."/>
            <person name="Sternberg P.W."/>
            <person name="Wang J."/>
            <person name="Gasser R.B."/>
        </authorList>
    </citation>
    <scope>NUCLEOTIDE SEQUENCE [LARGE SCALE GENOMIC DNA]</scope>
    <source>
        <strain evidence="1">DCEP-RM93F</strain>
    </source>
</reference>
<evidence type="ECO:0000313" key="1">
    <source>
        <dbReference type="EMBL" id="KFD68792.1"/>
    </source>
</evidence>
<name>A0A085NH46_9BILA</name>
<proteinExistence type="predicted"/>
<dbReference type="Proteomes" id="UP000030758">
    <property type="component" value="Unassembled WGS sequence"/>
</dbReference>
<organism evidence="1">
    <name type="scientific">Trichuris suis</name>
    <name type="common">pig whipworm</name>
    <dbReference type="NCBI Taxonomy" id="68888"/>
    <lineage>
        <taxon>Eukaryota</taxon>
        <taxon>Metazoa</taxon>
        <taxon>Ecdysozoa</taxon>
        <taxon>Nematoda</taxon>
        <taxon>Enoplea</taxon>
        <taxon>Dorylaimia</taxon>
        <taxon>Trichinellida</taxon>
        <taxon>Trichuridae</taxon>
        <taxon>Trichuris</taxon>
    </lineage>
</organism>
<accession>A0A085NH46</accession>
<protein>
    <submittedName>
        <fullName evidence="1">Uncharacterized protein</fullName>
    </submittedName>
</protein>
<gene>
    <name evidence="1" type="ORF">M514_19033</name>
</gene>
<dbReference type="AlphaFoldDB" id="A0A085NH46"/>